<feature type="domain" description="Ice-binding protein C-terminal" evidence="4">
    <location>
        <begin position="637"/>
        <end position="661"/>
    </location>
</feature>
<dbReference type="NCBIfam" id="NF038126">
    <property type="entry name" value="PEP_CTERM_FxDxF"/>
    <property type="match status" value="1"/>
</dbReference>
<keyword evidence="2" id="KW-0472">Membrane</keyword>
<keyword evidence="1 3" id="KW-0732">Signal</keyword>
<protein>
    <submittedName>
        <fullName evidence="5">PEP-CTERM sorting domain-containing protein</fullName>
    </submittedName>
</protein>
<evidence type="ECO:0000256" key="1">
    <source>
        <dbReference type="ARBA" id="ARBA00022729"/>
    </source>
</evidence>
<evidence type="ECO:0000256" key="2">
    <source>
        <dbReference type="SAM" id="Phobius"/>
    </source>
</evidence>
<name>A0A6L8KLA9_9BURK</name>
<dbReference type="NCBIfam" id="TIGR02601">
    <property type="entry name" value="autotrns_rpt"/>
    <property type="match status" value="1"/>
</dbReference>
<sequence>MQKPSSAIQFLLLAALPFGVATAADFTISGSSSTAQSLANNQTGSITASGALSVSGSTVAVTVTGNNATVSNLGSIKQTGTGRGIRDNTGVTNLVVNNGSATNSTALMQAADADVIQMAKAGATVTLNNYGAMISLNASVGGAQAVDFNAVTGANVVNNYAGGVLKANDADSVRPGLNGVVNNAGTIQSKIVNGKVDDGTDGVDAQTNTGVQIFNLATGLIEGARHGITGGQVDASSSFTMKVNNSAGGVIRGLNGSGLNLDGFNGKQIVTVVNNGTITGQGVTGDGDGVDVDGVVNISNTGIIRSINAYSAPTAGLAYSEGISVGGGTIVNSGTIEGLVSAGNTNAVGRGITLAGNDITSGALKGQREGLYANANVTNQSGGVTRGQSDSAIVVSGVASGNTVTINNNAGASIIGGGASSPAIKGNADNTVIVTAGVINGASSGKAIELGSGVNSVTITGGTINGSINGGGSQSTLVVNGHFAYDGAISNFKKVDVQGGDVTFSGVSSYTGATQLSGGTLTLDGAQRLSADSALILNGGTLRLTSAGADGQAFASLSLSSNSSVLLGGSSLTFGALGTVVNGATLSFTEAASGAYAFRVLGNYSGNADFLQLVGATHINGQNATYSFDGTYTRVAAVPEPATYAMLFAGLALVGVMARRRNKV</sequence>
<feature type="transmembrane region" description="Helical" evidence="2">
    <location>
        <begin position="641"/>
        <end position="658"/>
    </location>
</feature>
<dbReference type="InterPro" id="IPR013424">
    <property type="entry name" value="Ice-binding_C"/>
</dbReference>
<dbReference type="NCBIfam" id="TIGR02595">
    <property type="entry name" value="PEP_CTERM"/>
    <property type="match status" value="1"/>
</dbReference>
<organism evidence="5 6">
    <name type="scientific">Duganella flavida</name>
    <dbReference type="NCBI Taxonomy" id="2692175"/>
    <lineage>
        <taxon>Bacteria</taxon>
        <taxon>Pseudomonadati</taxon>
        <taxon>Pseudomonadota</taxon>
        <taxon>Betaproteobacteria</taxon>
        <taxon>Burkholderiales</taxon>
        <taxon>Oxalobacteraceae</taxon>
        <taxon>Telluria group</taxon>
        <taxon>Duganella</taxon>
    </lineage>
</organism>
<keyword evidence="2" id="KW-0812">Transmembrane</keyword>
<evidence type="ECO:0000313" key="6">
    <source>
        <dbReference type="Proteomes" id="UP000479335"/>
    </source>
</evidence>
<gene>
    <name evidence="5" type="ORF">GTP46_28605</name>
</gene>
<dbReference type="EMBL" id="WWCN01000032">
    <property type="protein sequence ID" value="MYM26592.1"/>
    <property type="molecule type" value="Genomic_DNA"/>
</dbReference>
<feature type="chain" id="PRO_5026725832" evidence="3">
    <location>
        <begin position="24"/>
        <end position="664"/>
    </location>
</feature>
<dbReference type="Proteomes" id="UP000479335">
    <property type="component" value="Unassembled WGS sequence"/>
</dbReference>
<reference evidence="5 6" key="1">
    <citation type="submission" date="2019-12" db="EMBL/GenBank/DDBJ databases">
        <title>Novel species isolated from a subtropical stream in China.</title>
        <authorList>
            <person name="Lu H."/>
        </authorList>
    </citation>
    <scope>NUCLEOTIDE SEQUENCE [LARGE SCALE GENOMIC DNA]</scope>
    <source>
        <strain evidence="5 6">FT135W</strain>
    </source>
</reference>
<proteinExistence type="predicted"/>
<evidence type="ECO:0000313" key="5">
    <source>
        <dbReference type="EMBL" id="MYM26592.1"/>
    </source>
</evidence>
<dbReference type="Pfam" id="PF07589">
    <property type="entry name" value="PEP-CTERM"/>
    <property type="match status" value="1"/>
</dbReference>
<evidence type="ECO:0000256" key="3">
    <source>
        <dbReference type="SAM" id="SignalP"/>
    </source>
</evidence>
<dbReference type="RefSeq" id="WP_161010026.1">
    <property type="nucleotide sequence ID" value="NZ_WWCN01000032.1"/>
</dbReference>
<evidence type="ECO:0000259" key="4">
    <source>
        <dbReference type="Pfam" id="PF07589"/>
    </source>
</evidence>
<feature type="signal peptide" evidence="3">
    <location>
        <begin position="1"/>
        <end position="23"/>
    </location>
</feature>
<keyword evidence="6" id="KW-1185">Reference proteome</keyword>
<dbReference type="InterPro" id="IPR013425">
    <property type="entry name" value="Autotrns_rpt"/>
</dbReference>
<accession>A0A6L8KLA9</accession>
<keyword evidence="2" id="KW-1133">Transmembrane helix</keyword>
<comment type="caution">
    <text evidence="5">The sequence shown here is derived from an EMBL/GenBank/DDBJ whole genome shotgun (WGS) entry which is preliminary data.</text>
</comment>
<dbReference type="AlphaFoldDB" id="A0A6L8KLA9"/>